<feature type="domain" description="Alanine dehydrogenase/pyridine nucleotide transhydrogenase NAD(H)-binding" evidence="1">
    <location>
        <begin position="151"/>
        <end position="290"/>
    </location>
</feature>
<gene>
    <name evidence="3" type="ORF">AM592_19385</name>
</gene>
<evidence type="ECO:0000259" key="1">
    <source>
        <dbReference type="Pfam" id="PF01262"/>
    </source>
</evidence>
<dbReference type="Gene3D" id="3.40.50.720">
    <property type="entry name" value="NAD(P)-binding Rossmann-like Domain"/>
    <property type="match status" value="2"/>
</dbReference>
<accession>A0A0M4FTQ9</accession>
<reference evidence="4" key="1">
    <citation type="submission" date="2015-08" db="EMBL/GenBank/DDBJ databases">
        <title>Genome sequencing project for genomic taxonomy and phylogenomics of Bacillus-like bacteria.</title>
        <authorList>
            <person name="Liu B."/>
            <person name="Wang J."/>
            <person name="Zhu Y."/>
            <person name="Liu G."/>
            <person name="Chen Q."/>
            <person name="Chen Z."/>
            <person name="Lan J."/>
            <person name="Che J."/>
            <person name="Ge C."/>
            <person name="Shi H."/>
            <person name="Pan Z."/>
            <person name="Liu X."/>
        </authorList>
    </citation>
    <scope>NUCLEOTIDE SEQUENCE [LARGE SCALE GENOMIC DNA]</scope>
    <source>
        <strain evidence="4">FJAT-4402</strain>
    </source>
</reference>
<dbReference type="Proteomes" id="UP000067625">
    <property type="component" value="Chromosome"/>
</dbReference>
<protein>
    <submittedName>
        <fullName evidence="3">Dipicolinate synthase subunit A</fullName>
    </submittedName>
</protein>
<dbReference type="Pfam" id="PF01262">
    <property type="entry name" value="AlaDh_PNT_C"/>
    <property type="match status" value="1"/>
</dbReference>
<dbReference type="PATRIC" id="fig|1441095.3.peg.4284"/>
<evidence type="ECO:0000313" key="4">
    <source>
        <dbReference type="Proteomes" id="UP000067625"/>
    </source>
</evidence>
<reference evidence="3 4" key="2">
    <citation type="journal article" date="2016" name="Int. J. Syst. Evol. Microbiol.">
        <title>Bacillus gobiensis sp. nov., isolated from a soil sample.</title>
        <authorList>
            <person name="Liu B."/>
            <person name="Liu G.H."/>
            <person name="Cetin S."/>
            <person name="Schumann P."/>
            <person name="Pan Z.Z."/>
            <person name="Chen Q.Q."/>
        </authorList>
    </citation>
    <scope>NUCLEOTIDE SEQUENCE [LARGE SCALE GENOMIC DNA]</scope>
    <source>
        <strain evidence="3 4">FJAT-4402</strain>
    </source>
</reference>
<dbReference type="OrthoDB" id="8840764at2"/>
<name>A0A0M4FTQ9_9BACI</name>
<dbReference type="Pfam" id="PF16924">
    <property type="entry name" value="DpaA_N"/>
    <property type="match status" value="1"/>
</dbReference>
<dbReference type="InterPro" id="IPR014215">
    <property type="entry name" value="Dipicolinic_acid_synth_A"/>
</dbReference>
<dbReference type="InterPro" id="IPR031629">
    <property type="entry name" value="DpaA_N"/>
</dbReference>
<dbReference type="SUPFAM" id="SSF51735">
    <property type="entry name" value="NAD(P)-binding Rossmann-fold domains"/>
    <property type="match status" value="1"/>
</dbReference>
<dbReference type="EMBL" id="CP012600">
    <property type="protein sequence ID" value="ALC83460.1"/>
    <property type="molecule type" value="Genomic_DNA"/>
</dbReference>
<dbReference type="InterPro" id="IPR036291">
    <property type="entry name" value="NAD(P)-bd_dom_sf"/>
</dbReference>
<keyword evidence="4" id="KW-1185">Reference proteome</keyword>
<dbReference type="NCBIfam" id="TIGR02853">
    <property type="entry name" value="spore_dpaA"/>
    <property type="match status" value="1"/>
</dbReference>
<proteinExistence type="predicted"/>
<feature type="domain" description="Dipicolinate synthase subunit A N-terminal" evidence="2">
    <location>
        <begin position="6"/>
        <end position="122"/>
    </location>
</feature>
<sequence>MLNGMHILIAGGDSRHIELIKKLTGADARVFLTGFEDLPSEFENASKVKIDDINLSIVDSIILPVSGIHEKGKVEASFSQNDVFITKEIISKTKNHCVLYSGISTPYLDDIVKSTNRSLVTIFDRDDVAILNSIPTAEGALKLAIEHTDVTIHGSNLLVLGFGRVGMTVARTFSSIGAKVKVCVRNAADAARITEMGLEPLFFDTLEKEVSANDICINTIPKQVLTSSIISKMPDHTLIIDLASKPGGTDFQFAQKQGIKALWALGLPGKVAPKTAGEIMANVLFDLLKEQKIQN</sequence>
<evidence type="ECO:0000313" key="3">
    <source>
        <dbReference type="EMBL" id="ALC83460.1"/>
    </source>
</evidence>
<dbReference type="NCBIfam" id="NF006162">
    <property type="entry name" value="PRK08306.1"/>
    <property type="match status" value="1"/>
</dbReference>
<organism evidence="3 4">
    <name type="scientific">Bacillus gobiensis</name>
    <dbReference type="NCBI Taxonomy" id="1441095"/>
    <lineage>
        <taxon>Bacteria</taxon>
        <taxon>Bacillati</taxon>
        <taxon>Bacillota</taxon>
        <taxon>Bacilli</taxon>
        <taxon>Bacillales</taxon>
        <taxon>Bacillaceae</taxon>
        <taxon>Bacillus</taxon>
    </lineage>
</organism>
<dbReference type="InterPro" id="IPR007698">
    <property type="entry name" value="AlaDH/PNT_NAD(H)-bd"/>
</dbReference>
<dbReference type="STRING" id="1441095.AM592_19385"/>
<dbReference type="AlphaFoldDB" id="A0A0M4FTQ9"/>
<dbReference type="RefSeq" id="WP_053605308.1">
    <property type="nucleotide sequence ID" value="NZ_CP012600.1"/>
</dbReference>
<evidence type="ECO:0000259" key="2">
    <source>
        <dbReference type="Pfam" id="PF16924"/>
    </source>
</evidence>